<accession>A0ACB8U7W8</accession>
<keyword evidence="2" id="KW-1185">Reference proteome</keyword>
<organism evidence="1 2">
    <name type="scientific">Irpex rosettiformis</name>
    <dbReference type="NCBI Taxonomy" id="378272"/>
    <lineage>
        <taxon>Eukaryota</taxon>
        <taxon>Fungi</taxon>
        <taxon>Dikarya</taxon>
        <taxon>Basidiomycota</taxon>
        <taxon>Agaricomycotina</taxon>
        <taxon>Agaricomycetes</taxon>
        <taxon>Polyporales</taxon>
        <taxon>Irpicaceae</taxon>
        <taxon>Irpex</taxon>
    </lineage>
</organism>
<name>A0ACB8U7W8_9APHY</name>
<dbReference type="Proteomes" id="UP001055072">
    <property type="component" value="Unassembled WGS sequence"/>
</dbReference>
<protein>
    <submittedName>
        <fullName evidence="1">Sec20-domain-containing protein</fullName>
    </submittedName>
</protein>
<evidence type="ECO:0000313" key="2">
    <source>
        <dbReference type="Proteomes" id="UP001055072"/>
    </source>
</evidence>
<sequence>MPPIPTTLDGDILAQVDALERRQKDLKDFQIPRLRTFDGPLATQQQYAGELREDIDTFSRQIEVGPVYNYSWSLGIAVDDQKGDRNKRELRRIVDEYREVLASFRKESRGALLTSKRAIDAKRTSNREELFRSNAVREKQDLNEKVAEDAVMTASNNLTEALQRTMTLMQGELEKSVLSTQLLDQSTASLRSASTTHDVLDGLLSTSKHLITALEKSDWVDRVIIIAALVFFVLVVLFILKQRLVDRSIRIAFWWTRFLPGLGSNSSKTSDKVADALEKGSLTSMATEVASTFFRSIQRTKYAPI</sequence>
<reference evidence="1" key="1">
    <citation type="journal article" date="2021" name="Environ. Microbiol.">
        <title>Gene family expansions and transcriptome signatures uncover fungal adaptations to wood decay.</title>
        <authorList>
            <person name="Hage H."/>
            <person name="Miyauchi S."/>
            <person name="Viragh M."/>
            <person name="Drula E."/>
            <person name="Min B."/>
            <person name="Chaduli D."/>
            <person name="Navarro D."/>
            <person name="Favel A."/>
            <person name="Norest M."/>
            <person name="Lesage-Meessen L."/>
            <person name="Balint B."/>
            <person name="Merenyi Z."/>
            <person name="de Eugenio L."/>
            <person name="Morin E."/>
            <person name="Martinez A.T."/>
            <person name="Baldrian P."/>
            <person name="Stursova M."/>
            <person name="Martinez M.J."/>
            <person name="Novotny C."/>
            <person name="Magnuson J.K."/>
            <person name="Spatafora J.W."/>
            <person name="Maurice S."/>
            <person name="Pangilinan J."/>
            <person name="Andreopoulos W."/>
            <person name="LaButti K."/>
            <person name="Hundley H."/>
            <person name="Na H."/>
            <person name="Kuo A."/>
            <person name="Barry K."/>
            <person name="Lipzen A."/>
            <person name="Henrissat B."/>
            <person name="Riley R."/>
            <person name="Ahrendt S."/>
            <person name="Nagy L.G."/>
            <person name="Grigoriev I.V."/>
            <person name="Martin F."/>
            <person name="Rosso M.N."/>
        </authorList>
    </citation>
    <scope>NUCLEOTIDE SEQUENCE</scope>
    <source>
        <strain evidence="1">CBS 384.51</strain>
    </source>
</reference>
<dbReference type="EMBL" id="MU274908">
    <property type="protein sequence ID" value="KAI0090487.1"/>
    <property type="molecule type" value="Genomic_DNA"/>
</dbReference>
<proteinExistence type="predicted"/>
<comment type="caution">
    <text evidence="1">The sequence shown here is derived from an EMBL/GenBank/DDBJ whole genome shotgun (WGS) entry which is preliminary data.</text>
</comment>
<gene>
    <name evidence="1" type="ORF">BDY19DRAFT_905463</name>
</gene>
<evidence type="ECO:0000313" key="1">
    <source>
        <dbReference type="EMBL" id="KAI0090487.1"/>
    </source>
</evidence>